<evidence type="ECO:0000313" key="11">
    <source>
        <dbReference type="Proteomes" id="UP000434276"/>
    </source>
</evidence>
<dbReference type="OrthoDB" id="1870062at2759"/>
<gene>
    <name evidence="9" type="ORF">AN1_LOCUS26684</name>
    <name evidence="8" type="ORF">C24_LOCUS26505</name>
</gene>
<feature type="region of interest" description="Disordered" evidence="5">
    <location>
        <begin position="186"/>
        <end position="226"/>
    </location>
</feature>
<dbReference type="Proteomes" id="UP000426265">
    <property type="component" value="Unassembled WGS sequence"/>
</dbReference>
<dbReference type="Gene3D" id="3.30.40.10">
    <property type="entry name" value="Zinc/RING finger domain, C3HC4 (zinc finger)"/>
    <property type="match status" value="1"/>
</dbReference>
<dbReference type="Gene3D" id="2.40.50.140">
    <property type="entry name" value="Nucleic acid-binding proteins"/>
    <property type="match status" value="1"/>
</dbReference>
<dbReference type="PROSITE" id="PS51925">
    <property type="entry name" value="SWIB_MDM2"/>
    <property type="match status" value="1"/>
</dbReference>
<dbReference type="InterPro" id="IPR004343">
    <property type="entry name" value="Plus-3_dom"/>
</dbReference>
<dbReference type="PROSITE" id="PS51360">
    <property type="entry name" value="PLUS3"/>
    <property type="match status" value="1"/>
</dbReference>
<dbReference type="InterPro" id="IPR055198">
    <property type="entry name" value="NSD_PHD"/>
</dbReference>
<evidence type="ECO:0000259" key="7">
    <source>
        <dbReference type="PROSITE" id="PS51925"/>
    </source>
</evidence>
<dbReference type="EMBL" id="CACRSJ010000110">
    <property type="protein sequence ID" value="VYS71306.1"/>
    <property type="molecule type" value="Genomic_DNA"/>
</dbReference>
<dbReference type="InterPro" id="IPR003121">
    <property type="entry name" value="SWIB_MDM2_domain"/>
</dbReference>
<organism evidence="9 10">
    <name type="scientific">Arabidopsis thaliana</name>
    <name type="common">Mouse-ear cress</name>
    <dbReference type="NCBI Taxonomy" id="3702"/>
    <lineage>
        <taxon>Eukaryota</taxon>
        <taxon>Viridiplantae</taxon>
        <taxon>Streptophyta</taxon>
        <taxon>Embryophyta</taxon>
        <taxon>Tracheophyta</taxon>
        <taxon>Spermatophyta</taxon>
        <taxon>Magnoliopsida</taxon>
        <taxon>eudicotyledons</taxon>
        <taxon>Gunneridae</taxon>
        <taxon>Pentapetalae</taxon>
        <taxon>rosids</taxon>
        <taxon>malvids</taxon>
        <taxon>Brassicales</taxon>
        <taxon>Brassicaceae</taxon>
        <taxon>Camelineae</taxon>
        <taxon>Arabidopsis</taxon>
    </lineage>
</organism>
<dbReference type="InterPro" id="IPR058668">
    <property type="entry name" value="NERD_dom"/>
</dbReference>
<dbReference type="GO" id="GO:0008270">
    <property type="term" value="F:zinc ion binding"/>
    <property type="evidence" value="ECO:0007669"/>
    <property type="project" value="UniProtKB-KW"/>
</dbReference>
<dbReference type="GO" id="GO:0005694">
    <property type="term" value="C:chromosome"/>
    <property type="evidence" value="ECO:0007669"/>
    <property type="project" value="UniProtKB-ARBA"/>
</dbReference>
<dbReference type="SUPFAM" id="SSF159042">
    <property type="entry name" value="Plus3-like"/>
    <property type="match status" value="1"/>
</dbReference>
<dbReference type="CDD" id="cd10567">
    <property type="entry name" value="SWIB-MDM2_like"/>
    <property type="match status" value="1"/>
</dbReference>
<dbReference type="Pfam" id="PF22908">
    <property type="entry name" value="PHD_NSD"/>
    <property type="match status" value="1"/>
</dbReference>
<keyword evidence="3" id="KW-0862">Zinc</keyword>
<accession>A0A5S9YGR9</accession>
<dbReference type="InterPro" id="IPR012340">
    <property type="entry name" value="NA-bd_OB-fold"/>
</dbReference>
<dbReference type="InterPro" id="IPR011011">
    <property type="entry name" value="Znf_FYVE_PHD"/>
</dbReference>
<dbReference type="InterPro" id="IPR013083">
    <property type="entry name" value="Znf_RING/FYVE/PHD"/>
</dbReference>
<dbReference type="InterPro" id="IPR036128">
    <property type="entry name" value="Plus3-like_sf"/>
</dbReference>
<dbReference type="AlphaFoldDB" id="A0A654GDQ8"/>
<dbReference type="ExpressionAtlas" id="A0A654GDQ8">
    <property type="expression patterns" value="baseline and differential"/>
</dbReference>
<evidence type="ECO:0000256" key="3">
    <source>
        <dbReference type="ARBA" id="ARBA00022833"/>
    </source>
</evidence>
<evidence type="ECO:0000256" key="2">
    <source>
        <dbReference type="ARBA" id="ARBA00022771"/>
    </source>
</evidence>
<dbReference type="InterPro" id="IPR001965">
    <property type="entry name" value="Znf_PHD"/>
</dbReference>
<sequence length="809" mass="92828">MARDMNVVEILDDEEEDEKECEDWCFICKDGGNLMLCDFKDCPKVYHESCVEKDSSASKNGDSYICMWHSCYLCKKTPKLCCLCCSHAVCEGCVTHAEFIQLKGDKGLCNQCQEYVFALEEIQEYDAAGDKLDLTDRNTFECLFLEYWEIAKKQEGLTFDDVRKVCASKPQKKGVKSKYKDDPKFSLGDVHTSKSQKKGDKLKNKDDPKFALGDAHTSKSGKKGVKLKNKDDPKFLVSDHAVEDAVDYKKVGKNKRMEFIRWGSKPLIDFLTSIGEDTREAMSQHSVESVIRRYIREKNLLDREKKKKVHCDEKLYSIFRKKSINQKRIYTLLNTHLKENLDQVEYFTPLELGFIEKNEKRFSEKNDKVMMPCKKQKTESSDDEICEKEVQPEMRATGFATINADNLKLVYLRKSLVLELLKQNDSFVDKVVGSFVKVKNGPRDFMAYQILQVTGIKNADDQSEGVLLHVSGMASGVSISKLDDSDIREKLKPPLVHIHFQEEIKDLKQKVMNGLLRQTTVVEMEQKAKALHYDITKHWIARQLNILQKRINCANEKGWRREYPLRFNKKHTHFHMEYLEQRELLEKPSEQERLLKEIPRIIEDFIEIKQEPCVGGLSHEAKKITLTWSPSSRRDFLLTSSLLEPAFSPSPLYPPQVSAFCYSRGRFAKTMQLFLKDIVPAAQNNIDTRFIILDKAKSSAANGKNYCIALAADETAAVHIQLWGDECDAFEAGDIVKLTNGIFSYVRNSGLILRAGKRGKMEKMGEFTVAFVETPNISEIQWIPDPENPKRYIQSGVVSAYSRIFPPLP</sequence>
<dbReference type="InterPro" id="IPR036885">
    <property type="entry name" value="SWIB_MDM2_dom_sf"/>
</dbReference>
<dbReference type="SUPFAM" id="SSF47592">
    <property type="entry name" value="SWIB/MDM2 domain"/>
    <property type="match status" value="1"/>
</dbReference>
<feature type="domain" description="Plus3" evidence="6">
    <location>
        <begin position="401"/>
        <end position="536"/>
    </location>
</feature>
<dbReference type="Proteomes" id="UP000434276">
    <property type="component" value="Unassembled WGS sequence"/>
</dbReference>
<dbReference type="InterPro" id="IPR045894">
    <property type="entry name" value="At5g08430-like"/>
</dbReference>
<evidence type="ECO:0000256" key="1">
    <source>
        <dbReference type="ARBA" id="ARBA00022723"/>
    </source>
</evidence>
<evidence type="ECO:0000256" key="5">
    <source>
        <dbReference type="SAM" id="MobiDB-lite"/>
    </source>
</evidence>
<name>A0A654GDQ8_ARATH</name>
<feature type="domain" description="DM2" evidence="7">
    <location>
        <begin position="256"/>
        <end position="339"/>
    </location>
</feature>
<evidence type="ECO:0000313" key="8">
    <source>
        <dbReference type="EMBL" id="CAA0411788.1"/>
    </source>
</evidence>
<feature type="compositionally biased region" description="Basic and acidic residues" evidence="5">
    <location>
        <begin position="197"/>
        <end position="209"/>
    </location>
</feature>
<dbReference type="SUPFAM" id="SSF57903">
    <property type="entry name" value="FYVE/PHD zinc finger"/>
    <property type="match status" value="1"/>
</dbReference>
<evidence type="ECO:0000259" key="6">
    <source>
        <dbReference type="PROSITE" id="PS51360"/>
    </source>
</evidence>
<proteinExistence type="predicted"/>
<dbReference type="SUPFAM" id="SSF50249">
    <property type="entry name" value="Nucleic acid-binding proteins"/>
    <property type="match status" value="1"/>
</dbReference>
<evidence type="ECO:0000313" key="10">
    <source>
        <dbReference type="Proteomes" id="UP000426265"/>
    </source>
</evidence>
<dbReference type="SMART" id="SM00719">
    <property type="entry name" value="Plus3"/>
    <property type="match status" value="1"/>
</dbReference>
<accession>A0A654GDQ8</accession>
<dbReference type="EMBL" id="CACSHJ010000096">
    <property type="protein sequence ID" value="CAA0411788.1"/>
    <property type="molecule type" value="Genomic_DNA"/>
</dbReference>
<keyword evidence="2" id="KW-0863">Zinc-finger</keyword>
<keyword evidence="1" id="KW-0479">Metal-binding</keyword>
<dbReference type="InterPro" id="IPR017907">
    <property type="entry name" value="Znf_RING_CS"/>
</dbReference>
<dbReference type="Pfam" id="PF03126">
    <property type="entry name" value="Plus-3"/>
    <property type="match status" value="1"/>
</dbReference>
<reference evidence="9 10" key="1">
    <citation type="submission" date="2019-11" db="EMBL/GenBank/DDBJ databases">
        <authorList>
            <person name="Jiao W.-B."/>
            <person name="Schneeberger K."/>
        </authorList>
    </citation>
    <scope>NUCLEOTIDE SEQUENCE [LARGE SCALE GENOMIC DNA]</scope>
    <source>
        <strain evidence="10">cv. An-1</strain>
        <strain evidence="11">cv. C24</strain>
    </source>
</reference>
<dbReference type="PROSITE" id="PS00518">
    <property type="entry name" value="ZF_RING_1"/>
    <property type="match status" value="1"/>
</dbReference>
<keyword evidence="4" id="KW-0238">DNA-binding</keyword>
<dbReference type="GO" id="GO:0003677">
    <property type="term" value="F:DNA binding"/>
    <property type="evidence" value="ECO:0007669"/>
    <property type="project" value="UniProtKB-KW"/>
</dbReference>
<dbReference type="PANTHER" id="PTHR46851:SF22">
    <property type="entry name" value="ZINC ION BINDING _ DNA BINDING PROTEIN"/>
    <property type="match status" value="1"/>
</dbReference>
<dbReference type="Pfam" id="PF25980">
    <property type="entry name" value="NERD_plant"/>
    <property type="match status" value="1"/>
</dbReference>
<dbReference type="FunFam" id="2.40.50.140:FF:000072">
    <property type="entry name" value="SOSS complex subunit B2"/>
    <property type="match status" value="1"/>
</dbReference>
<evidence type="ECO:0000313" key="9">
    <source>
        <dbReference type="EMBL" id="VYS71306.1"/>
    </source>
</evidence>
<dbReference type="Pfam" id="PF02201">
    <property type="entry name" value="SWIB"/>
    <property type="match status" value="1"/>
</dbReference>
<dbReference type="Gene3D" id="3.90.70.200">
    <property type="entry name" value="Plus-3 domain"/>
    <property type="match status" value="1"/>
</dbReference>
<dbReference type="SMART" id="SM00249">
    <property type="entry name" value="PHD"/>
    <property type="match status" value="1"/>
</dbReference>
<dbReference type="PANTHER" id="PTHR46851">
    <property type="entry name" value="OS01G0884500 PROTEIN"/>
    <property type="match status" value="1"/>
</dbReference>
<evidence type="ECO:0000256" key="4">
    <source>
        <dbReference type="ARBA" id="ARBA00023125"/>
    </source>
</evidence>
<dbReference type="CDD" id="cd15568">
    <property type="entry name" value="PHD5_NSD"/>
    <property type="match status" value="1"/>
</dbReference>
<dbReference type="Gene3D" id="1.10.245.10">
    <property type="entry name" value="SWIB/MDM2 domain"/>
    <property type="match status" value="1"/>
</dbReference>
<protein>
    <submittedName>
        <fullName evidence="9">Uncharacterized protein</fullName>
    </submittedName>
</protein>